<feature type="region of interest" description="Disordered" evidence="1">
    <location>
        <begin position="145"/>
        <end position="165"/>
    </location>
</feature>
<reference evidence="2 3" key="1">
    <citation type="submission" date="2014-02" db="EMBL/GenBank/DDBJ databases">
        <title>The genome sequence of the entomopathogenic fungus Metarhizium robertsii ARSEF 2575.</title>
        <authorList>
            <person name="Giuliano Garisto Donzelli B."/>
            <person name="Roe B.A."/>
            <person name="Macmil S.L."/>
            <person name="Krasnoff S.B."/>
            <person name="Gibson D.M."/>
        </authorList>
    </citation>
    <scope>NUCLEOTIDE SEQUENCE [LARGE SCALE GENOMIC DNA]</scope>
    <source>
        <strain evidence="2 3">ARSEF 2575</strain>
    </source>
</reference>
<dbReference type="HOGENOM" id="CLU_134511_0_0_1"/>
<organism evidence="2 3">
    <name type="scientific">Metarhizium robertsii</name>
    <dbReference type="NCBI Taxonomy" id="568076"/>
    <lineage>
        <taxon>Eukaryota</taxon>
        <taxon>Fungi</taxon>
        <taxon>Dikarya</taxon>
        <taxon>Ascomycota</taxon>
        <taxon>Pezizomycotina</taxon>
        <taxon>Sordariomycetes</taxon>
        <taxon>Hypocreomycetidae</taxon>
        <taxon>Hypocreales</taxon>
        <taxon>Clavicipitaceae</taxon>
        <taxon>Metarhizium</taxon>
    </lineage>
</organism>
<evidence type="ECO:0000313" key="3">
    <source>
        <dbReference type="Proteomes" id="UP000030151"/>
    </source>
</evidence>
<comment type="caution">
    <text evidence="2">The sequence shown here is derived from an EMBL/GenBank/DDBJ whole genome shotgun (WGS) entry which is preliminary data.</text>
</comment>
<gene>
    <name evidence="2" type="ORF">X797_003463</name>
</gene>
<dbReference type="OrthoDB" id="37659at2759"/>
<proteinExistence type="predicted"/>
<protein>
    <submittedName>
        <fullName evidence="2">Uncharacterized protein</fullName>
    </submittedName>
</protein>
<dbReference type="eggNOG" id="ENOG502SV8D">
    <property type="taxonomic scope" value="Eukaryota"/>
</dbReference>
<evidence type="ECO:0000313" key="2">
    <source>
        <dbReference type="EMBL" id="EXV03664.1"/>
    </source>
</evidence>
<name>A0A0A1V0I8_9HYPO</name>
<dbReference type="Proteomes" id="UP000030151">
    <property type="component" value="Unassembled WGS sequence"/>
</dbReference>
<dbReference type="EMBL" id="JELW01000003">
    <property type="protein sequence ID" value="EXV03664.1"/>
    <property type="molecule type" value="Genomic_DNA"/>
</dbReference>
<dbReference type="AlphaFoldDB" id="A0A0A1V0I8"/>
<dbReference type="Pfam" id="PF20174">
    <property type="entry name" value="DUF6540"/>
    <property type="match status" value="1"/>
</dbReference>
<evidence type="ECO:0000256" key="1">
    <source>
        <dbReference type="SAM" id="MobiDB-lite"/>
    </source>
</evidence>
<sequence length="165" mass="19123">MDRHQQEFQTHIVVHRGSIQDTSHQRRIGLWFVPCERGSQYYFHVKRAIHNYQFEIKRDWDPTCTGSALPLIYIGRTDKLSASELVKILTDVPIENHNLEFNGQQWIWEALTFLVSKGHLTRRQLDDGFEQMLVTVLQGSADELPETHHGHIRSSSSSNDTTDVV</sequence>
<accession>A0A0A1V0I8</accession>
<dbReference type="InterPro" id="IPR046670">
    <property type="entry name" value="DUF6540"/>
</dbReference>